<dbReference type="PROSITE" id="PS50109">
    <property type="entry name" value="HIS_KIN"/>
    <property type="match status" value="1"/>
</dbReference>
<dbReference type="RefSeq" id="WP_167374608.1">
    <property type="nucleotide sequence ID" value="NZ_LVWI01000001.1"/>
</dbReference>
<evidence type="ECO:0000256" key="3">
    <source>
        <dbReference type="ARBA" id="ARBA00012438"/>
    </source>
</evidence>
<dbReference type="Pfam" id="PF05227">
    <property type="entry name" value="CHASE3"/>
    <property type="match status" value="1"/>
</dbReference>
<dbReference type="CDD" id="cd17546">
    <property type="entry name" value="REC_hyHK_CKI1_RcsC-like"/>
    <property type="match status" value="1"/>
</dbReference>
<feature type="coiled-coil region" evidence="13">
    <location>
        <begin position="429"/>
        <end position="502"/>
    </location>
</feature>
<dbReference type="Pfam" id="PF00512">
    <property type="entry name" value="HisKA"/>
    <property type="match status" value="1"/>
</dbReference>
<evidence type="ECO:0000256" key="11">
    <source>
        <dbReference type="ARBA" id="ARBA00023136"/>
    </source>
</evidence>
<comment type="subcellular location">
    <subcellularLocation>
        <location evidence="2">Cell membrane</location>
        <topology evidence="2">Multi-pass membrane protein</topology>
    </subcellularLocation>
</comment>
<dbReference type="Pfam" id="PF13185">
    <property type="entry name" value="GAF_2"/>
    <property type="match status" value="1"/>
</dbReference>
<feature type="modified residue" description="4-aspartylphosphate" evidence="12">
    <location>
        <position position="841"/>
    </location>
</feature>
<feature type="domain" description="Histidine kinase" evidence="15">
    <location>
        <begin position="512"/>
        <end position="742"/>
    </location>
</feature>
<dbReference type="CDD" id="cd00082">
    <property type="entry name" value="HisKA"/>
    <property type="match status" value="1"/>
</dbReference>
<dbReference type="InterPro" id="IPR003018">
    <property type="entry name" value="GAF"/>
</dbReference>
<evidence type="ECO:0000256" key="13">
    <source>
        <dbReference type="SAM" id="Coils"/>
    </source>
</evidence>
<keyword evidence="11 14" id="KW-0472">Membrane</keyword>
<keyword evidence="9" id="KW-0067">ATP-binding</keyword>
<evidence type="ECO:0000259" key="16">
    <source>
        <dbReference type="PROSITE" id="PS50110"/>
    </source>
</evidence>
<evidence type="ECO:0000256" key="10">
    <source>
        <dbReference type="ARBA" id="ARBA00023012"/>
    </source>
</evidence>
<evidence type="ECO:0000256" key="9">
    <source>
        <dbReference type="ARBA" id="ARBA00022840"/>
    </source>
</evidence>
<dbReference type="Pfam" id="PF00072">
    <property type="entry name" value="Response_reg"/>
    <property type="match status" value="1"/>
</dbReference>
<keyword evidence="4" id="KW-1003">Cell membrane</keyword>
<dbReference type="PANTHER" id="PTHR45339:SF1">
    <property type="entry name" value="HYBRID SIGNAL TRANSDUCTION HISTIDINE KINASE J"/>
    <property type="match status" value="1"/>
</dbReference>
<reference evidence="18 19" key="1">
    <citation type="submission" date="2016-03" db="EMBL/GenBank/DDBJ databases">
        <authorList>
            <person name="Sant'Anna F.H."/>
            <person name="Ambrosini A."/>
            <person name="Souza R."/>
            <person name="Bach E."/>
            <person name="Fernandes G."/>
            <person name="Balsanelli E."/>
            <person name="Baura V.A."/>
            <person name="Souza E.M."/>
            <person name="Passaglia L."/>
        </authorList>
    </citation>
    <scope>NUCLEOTIDE SEQUENCE [LARGE SCALE GENOMIC DNA]</scope>
    <source>
        <strain evidence="18 19">P26E</strain>
    </source>
</reference>
<evidence type="ECO:0000256" key="12">
    <source>
        <dbReference type="PROSITE-ProRule" id="PRU00169"/>
    </source>
</evidence>
<dbReference type="Gene3D" id="6.10.340.10">
    <property type="match status" value="1"/>
</dbReference>
<dbReference type="PRINTS" id="PR00344">
    <property type="entry name" value="BCTRLSENSOR"/>
</dbReference>
<evidence type="ECO:0000259" key="15">
    <source>
        <dbReference type="PROSITE" id="PS50109"/>
    </source>
</evidence>
<evidence type="ECO:0000313" key="19">
    <source>
        <dbReference type="Proteomes" id="UP000186058"/>
    </source>
</evidence>
<dbReference type="InterPro" id="IPR007891">
    <property type="entry name" value="CHASE3"/>
</dbReference>
<feature type="transmembrane region" description="Helical" evidence="14">
    <location>
        <begin position="15"/>
        <end position="33"/>
    </location>
</feature>
<keyword evidence="14" id="KW-0812">Transmembrane</keyword>
<feature type="domain" description="HAMP" evidence="17">
    <location>
        <begin position="214"/>
        <end position="264"/>
    </location>
</feature>
<dbReference type="Pfam" id="PF02518">
    <property type="entry name" value="HATPase_c"/>
    <property type="match status" value="1"/>
</dbReference>
<dbReference type="EC" id="2.7.13.3" evidence="3"/>
<dbReference type="InterPro" id="IPR005467">
    <property type="entry name" value="His_kinase_dom"/>
</dbReference>
<keyword evidence="6" id="KW-0808">Transferase</keyword>
<protein>
    <recommendedName>
        <fullName evidence="3">histidine kinase</fullName>
        <ecNumber evidence="3">2.7.13.3</ecNumber>
    </recommendedName>
</protein>
<evidence type="ECO:0000256" key="8">
    <source>
        <dbReference type="ARBA" id="ARBA00022777"/>
    </source>
</evidence>
<name>A0ABX3EXF9_9BACL</name>
<evidence type="ECO:0000256" key="7">
    <source>
        <dbReference type="ARBA" id="ARBA00022741"/>
    </source>
</evidence>
<dbReference type="CDD" id="cd06225">
    <property type="entry name" value="HAMP"/>
    <property type="match status" value="1"/>
</dbReference>
<dbReference type="PROSITE" id="PS50885">
    <property type="entry name" value="HAMP"/>
    <property type="match status" value="1"/>
</dbReference>
<dbReference type="Proteomes" id="UP000186058">
    <property type="component" value="Unassembled WGS sequence"/>
</dbReference>
<accession>A0ABX3EXF9</accession>
<dbReference type="SMART" id="SM00387">
    <property type="entry name" value="HATPase_c"/>
    <property type="match status" value="1"/>
</dbReference>
<dbReference type="InterPro" id="IPR029016">
    <property type="entry name" value="GAF-like_dom_sf"/>
</dbReference>
<dbReference type="SUPFAM" id="SSF47384">
    <property type="entry name" value="Homodimeric domain of signal transducing histidine kinase"/>
    <property type="match status" value="1"/>
</dbReference>
<proteinExistence type="predicted"/>
<dbReference type="Gene3D" id="3.40.50.2300">
    <property type="match status" value="1"/>
</dbReference>
<keyword evidence="19" id="KW-1185">Reference proteome</keyword>
<dbReference type="CDD" id="cd16922">
    <property type="entry name" value="HATPase_EvgS-ArcB-TorS-like"/>
    <property type="match status" value="1"/>
</dbReference>
<evidence type="ECO:0000313" key="18">
    <source>
        <dbReference type="EMBL" id="OKP91724.1"/>
    </source>
</evidence>
<evidence type="ECO:0000259" key="17">
    <source>
        <dbReference type="PROSITE" id="PS50885"/>
    </source>
</evidence>
<keyword evidence="10" id="KW-0902">Two-component regulatory system</keyword>
<gene>
    <name evidence="18" type="ORF">A3844_00960</name>
</gene>
<dbReference type="InterPro" id="IPR036890">
    <property type="entry name" value="HATPase_C_sf"/>
</dbReference>
<keyword evidence="13" id="KW-0175">Coiled coil</keyword>
<dbReference type="PANTHER" id="PTHR45339">
    <property type="entry name" value="HYBRID SIGNAL TRANSDUCTION HISTIDINE KINASE J"/>
    <property type="match status" value="1"/>
</dbReference>
<dbReference type="SUPFAM" id="SSF55781">
    <property type="entry name" value="GAF domain-like"/>
    <property type="match status" value="1"/>
</dbReference>
<evidence type="ECO:0000256" key="6">
    <source>
        <dbReference type="ARBA" id="ARBA00022679"/>
    </source>
</evidence>
<dbReference type="SMART" id="SM00448">
    <property type="entry name" value="REC"/>
    <property type="match status" value="1"/>
</dbReference>
<dbReference type="SMART" id="SM00065">
    <property type="entry name" value="GAF"/>
    <property type="match status" value="1"/>
</dbReference>
<dbReference type="InterPro" id="IPR036097">
    <property type="entry name" value="HisK_dim/P_sf"/>
</dbReference>
<evidence type="ECO:0000256" key="1">
    <source>
        <dbReference type="ARBA" id="ARBA00000085"/>
    </source>
</evidence>
<dbReference type="InterPro" id="IPR004358">
    <property type="entry name" value="Sig_transdc_His_kin-like_C"/>
</dbReference>
<dbReference type="PROSITE" id="PS50110">
    <property type="entry name" value="RESPONSE_REGULATORY"/>
    <property type="match status" value="1"/>
</dbReference>
<keyword evidence="5 12" id="KW-0597">Phosphoprotein</keyword>
<evidence type="ECO:0000256" key="4">
    <source>
        <dbReference type="ARBA" id="ARBA00022475"/>
    </source>
</evidence>
<keyword evidence="14" id="KW-1133">Transmembrane helix</keyword>
<dbReference type="EMBL" id="LVWI01000001">
    <property type="protein sequence ID" value="OKP91724.1"/>
    <property type="molecule type" value="Genomic_DNA"/>
</dbReference>
<evidence type="ECO:0000256" key="14">
    <source>
        <dbReference type="SAM" id="Phobius"/>
    </source>
</evidence>
<dbReference type="Pfam" id="PF00672">
    <property type="entry name" value="HAMP"/>
    <property type="match status" value="1"/>
</dbReference>
<organism evidence="18 19">
    <name type="scientific">Paenibacillus helianthi</name>
    <dbReference type="NCBI Taxonomy" id="1349432"/>
    <lineage>
        <taxon>Bacteria</taxon>
        <taxon>Bacillati</taxon>
        <taxon>Bacillota</taxon>
        <taxon>Bacilli</taxon>
        <taxon>Bacillales</taxon>
        <taxon>Paenibacillaceae</taxon>
        <taxon>Paenibacillus</taxon>
    </lineage>
</organism>
<dbReference type="InterPro" id="IPR003594">
    <property type="entry name" value="HATPase_dom"/>
</dbReference>
<dbReference type="Gene3D" id="3.30.450.40">
    <property type="match status" value="1"/>
</dbReference>
<sequence>MHDKRGLQLKIRGKIALGYAMILLMLGLFLLVVSGRISALEKETVFLSDHDMTLHELTYQIEKNVLDMETGQRGYALTGDPSYLAPYDSGTTEWKINYTKLSSMIRDNPDQLLNLNDIQENIVQWIKISGQYVVDLKRNGQNEAVNAFFRNDSGKLIVDSIRSQLEYFRDNERKLTSERITNLKESNNKLLKIMYVLWTLVAFLAALVTYLISASIVNPLRSVIQAIRSIAGGGNMSERITVKTLDEIYDLGKATNELLDTVQRDHWSNEQISLMSIALQETTDLSVVCRTFVNRLSFMLEMQYGVIYVLGENDQLERKYVYAGSENQEFRSGKTIIRLGEGLIGQCAIDKRLSRIENLPADYISINSGLGRSAPQFAVIAPVLFENKTVAVLEVASLTKWAPYHLELFGELLKMLGVTLNSVLTRMEIQHLYKESQAMNEELQIQSEELQVQSEELQVQTEELQHHTQELLTINRELEDQKAVAENAAVQLEKYNEQLELSSRYKSEFLANMSHELRTPLNSMLILSQLLIENRNDSLSEEDLGYAAVIHSSGSELLSMINDILDLSKVEAGKMTVERDAVNLTELPFILKGYFNKIAEQKNIDFKVTLQDDVPDLFFTDEMRLHQILRNLLSNAFKFTVKGFVEVNIHRVEPFTESQLLTAEPVIAFAVKDSGIGVSEANREIIFEAFRQADGSTARKFGGTGLGLSISLQLARLLGGTIILDSKEGTGSTFTLYLPCREEDDGFNTVFSDVWSTPAAAALEWGVRQEIPVKKDSTPFEREYLKLHEKTVLIVDDDIRNIYALEKGLEPYDMNILTAHSGFECLQIVREHPEVDVVLLDIMMPNLDGYDTLSIIRDELQLPELPIIAISAKTMKEDREKCLAAGASDFISKPVVIKDVVTRMCRLLDGFDFSKTH</sequence>
<comment type="caution">
    <text evidence="18">The sequence shown here is derived from an EMBL/GenBank/DDBJ whole genome shotgun (WGS) entry which is preliminary data.</text>
</comment>
<dbReference type="InterPro" id="IPR001789">
    <property type="entry name" value="Sig_transdc_resp-reg_receiver"/>
</dbReference>
<evidence type="ECO:0000256" key="2">
    <source>
        <dbReference type="ARBA" id="ARBA00004651"/>
    </source>
</evidence>
<dbReference type="CDD" id="cd19410">
    <property type="entry name" value="HK9-like_sensor"/>
    <property type="match status" value="1"/>
</dbReference>
<dbReference type="InterPro" id="IPR011006">
    <property type="entry name" value="CheY-like_superfamily"/>
</dbReference>
<comment type="catalytic activity">
    <reaction evidence="1">
        <text>ATP + protein L-histidine = ADP + protein N-phospho-L-histidine.</text>
        <dbReference type="EC" id="2.7.13.3"/>
    </reaction>
</comment>
<dbReference type="Gene3D" id="1.10.287.130">
    <property type="match status" value="1"/>
</dbReference>
<evidence type="ECO:0000256" key="5">
    <source>
        <dbReference type="ARBA" id="ARBA00022553"/>
    </source>
</evidence>
<dbReference type="SUPFAM" id="SSF52172">
    <property type="entry name" value="CheY-like"/>
    <property type="match status" value="1"/>
</dbReference>
<dbReference type="SUPFAM" id="SSF55874">
    <property type="entry name" value="ATPase domain of HSP90 chaperone/DNA topoisomerase II/histidine kinase"/>
    <property type="match status" value="1"/>
</dbReference>
<keyword evidence="7" id="KW-0547">Nucleotide-binding</keyword>
<feature type="domain" description="Response regulatory" evidence="16">
    <location>
        <begin position="791"/>
        <end position="908"/>
    </location>
</feature>
<feature type="transmembrane region" description="Helical" evidence="14">
    <location>
        <begin position="193"/>
        <end position="212"/>
    </location>
</feature>
<dbReference type="InterPro" id="IPR003660">
    <property type="entry name" value="HAMP_dom"/>
</dbReference>
<dbReference type="Gene3D" id="3.30.565.10">
    <property type="entry name" value="Histidine kinase-like ATPase, C-terminal domain"/>
    <property type="match status" value="1"/>
</dbReference>
<keyword evidence="8" id="KW-0418">Kinase</keyword>
<dbReference type="InterPro" id="IPR003661">
    <property type="entry name" value="HisK_dim/P_dom"/>
</dbReference>
<dbReference type="SMART" id="SM00388">
    <property type="entry name" value="HisKA"/>
    <property type="match status" value="1"/>
</dbReference>